<evidence type="ECO:0000313" key="7">
    <source>
        <dbReference type="Proteomes" id="UP001221898"/>
    </source>
</evidence>
<keyword evidence="3" id="KW-0472">Membrane</keyword>
<dbReference type="PANTHER" id="PTHR12080">
    <property type="entry name" value="SIGNALING LYMPHOCYTIC ACTIVATION MOLECULE"/>
    <property type="match status" value="1"/>
</dbReference>
<evidence type="ECO:0000256" key="4">
    <source>
        <dbReference type="ARBA" id="ARBA00023180"/>
    </source>
</evidence>
<feature type="domain" description="Ig-like" evidence="5">
    <location>
        <begin position="70"/>
        <end position="142"/>
    </location>
</feature>
<evidence type="ECO:0000256" key="2">
    <source>
        <dbReference type="ARBA" id="ARBA00022729"/>
    </source>
</evidence>
<accession>A0AAD7SML1</accession>
<evidence type="ECO:0000256" key="3">
    <source>
        <dbReference type="ARBA" id="ARBA00023136"/>
    </source>
</evidence>
<dbReference type="GO" id="GO:0016020">
    <property type="term" value="C:membrane"/>
    <property type="evidence" value="ECO:0007669"/>
    <property type="project" value="UniProtKB-SubCell"/>
</dbReference>
<dbReference type="InterPro" id="IPR007110">
    <property type="entry name" value="Ig-like_dom"/>
</dbReference>
<dbReference type="Gene3D" id="2.60.40.10">
    <property type="entry name" value="Immunoglobulins"/>
    <property type="match status" value="2"/>
</dbReference>
<organism evidence="6 7">
    <name type="scientific">Aldrovandia affinis</name>
    <dbReference type="NCBI Taxonomy" id="143900"/>
    <lineage>
        <taxon>Eukaryota</taxon>
        <taxon>Metazoa</taxon>
        <taxon>Chordata</taxon>
        <taxon>Craniata</taxon>
        <taxon>Vertebrata</taxon>
        <taxon>Euteleostomi</taxon>
        <taxon>Actinopterygii</taxon>
        <taxon>Neopterygii</taxon>
        <taxon>Teleostei</taxon>
        <taxon>Notacanthiformes</taxon>
        <taxon>Halosauridae</taxon>
        <taxon>Aldrovandia</taxon>
    </lineage>
</organism>
<keyword evidence="7" id="KW-1185">Reference proteome</keyword>
<sequence>MESRAVAKIKGDNIIVYWNRTTLSLNGTLELHEPHKGDSGAFRLEGYGGNGKCVFSGNVQLEVQDPVSQPVVSLVSCDSGRAVLRCEVERGDTVSFWWGVRGGSVNTSLEVIAEGGPVLSVESSISGELVCMANNSVSAETSAPLKPTCHVLSLCSMAVWGTRQLTALLFFSLHHFGQHPVSQPVVSLVSCDSGRAVLRCEVERGDTVSFWWGVRGGSVNTSLEVIAEPGPVLFVESSISGELLCMANNSVSAETSAPLKPTCPVLAGIAPASLRRNAATLALARKAQKYDWHILHKATTTPAPPCRLKSRHPYKKAAQEMLQSIPEDLSRDAWLAASWKQTWETAGPSRILRYIRDPGDGDGMGQQQRNITLNIKARAEQSNRGVGMSRTAMTGIETLILS</sequence>
<dbReference type="InterPro" id="IPR015631">
    <property type="entry name" value="CD2/SLAM_rcpt"/>
</dbReference>
<dbReference type="AlphaFoldDB" id="A0AAD7SML1"/>
<dbReference type="PROSITE" id="PS50835">
    <property type="entry name" value="IG_LIKE"/>
    <property type="match status" value="2"/>
</dbReference>
<reference evidence="6" key="1">
    <citation type="journal article" date="2023" name="Science">
        <title>Genome structures resolve the early diversification of teleost fishes.</title>
        <authorList>
            <person name="Parey E."/>
            <person name="Louis A."/>
            <person name="Montfort J."/>
            <person name="Bouchez O."/>
            <person name="Roques C."/>
            <person name="Iampietro C."/>
            <person name="Lluch J."/>
            <person name="Castinel A."/>
            <person name="Donnadieu C."/>
            <person name="Desvignes T."/>
            <person name="Floi Bucao C."/>
            <person name="Jouanno E."/>
            <person name="Wen M."/>
            <person name="Mejri S."/>
            <person name="Dirks R."/>
            <person name="Jansen H."/>
            <person name="Henkel C."/>
            <person name="Chen W.J."/>
            <person name="Zahm M."/>
            <person name="Cabau C."/>
            <person name="Klopp C."/>
            <person name="Thompson A.W."/>
            <person name="Robinson-Rechavi M."/>
            <person name="Braasch I."/>
            <person name="Lecointre G."/>
            <person name="Bobe J."/>
            <person name="Postlethwait J.H."/>
            <person name="Berthelot C."/>
            <person name="Roest Crollius H."/>
            <person name="Guiguen Y."/>
        </authorList>
    </citation>
    <scope>NUCLEOTIDE SEQUENCE</scope>
    <source>
        <strain evidence="6">NC1722</strain>
    </source>
</reference>
<dbReference type="EMBL" id="JAINUG010000048">
    <property type="protein sequence ID" value="KAJ8405459.1"/>
    <property type="molecule type" value="Genomic_DNA"/>
</dbReference>
<feature type="domain" description="Ig-like" evidence="5">
    <location>
        <begin position="184"/>
        <end position="256"/>
    </location>
</feature>
<protein>
    <recommendedName>
        <fullName evidence="5">Ig-like domain-containing protein</fullName>
    </recommendedName>
</protein>
<evidence type="ECO:0000256" key="1">
    <source>
        <dbReference type="ARBA" id="ARBA00004370"/>
    </source>
</evidence>
<comment type="subcellular location">
    <subcellularLocation>
        <location evidence="1">Membrane</location>
    </subcellularLocation>
</comment>
<dbReference type="PANTHER" id="PTHR12080:SF134">
    <property type="entry name" value="CD48 ANTIGEN"/>
    <property type="match status" value="1"/>
</dbReference>
<name>A0AAD7SML1_9TELE</name>
<evidence type="ECO:0000259" key="5">
    <source>
        <dbReference type="PROSITE" id="PS50835"/>
    </source>
</evidence>
<dbReference type="Proteomes" id="UP001221898">
    <property type="component" value="Unassembled WGS sequence"/>
</dbReference>
<dbReference type="InterPro" id="IPR013783">
    <property type="entry name" value="Ig-like_fold"/>
</dbReference>
<proteinExistence type="predicted"/>
<keyword evidence="2" id="KW-0732">Signal</keyword>
<evidence type="ECO:0000313" key="6">
    <source>
        <dbReference type="EMBL" id="KAJ8405459.1"/>
    </source>
</evidence>
<keyword evidence="4" id="KW-0325">Glycoprotein</keyword>
<comment type="caution">
    <text evidence="6">The sequence shown here is derived from an EMBL/GenBank/DDBJ whole genome shotgun (WGS) entry which is preliminary data.</text>
</comment>
<gene>
    <name evidence="6" type="ORF">AAFF_G00319320</name>
</gene>